<proteinExistence type="predicted"/>
<sequence length="97" mass="11106">MDQFFSAGYITFPEPKSHLKNLLHRGSINKWQQEWATGDTGRTICNIISKATTNPVSWTRESILFVTRYTAFPSYLRSFNLHYSDLCACGEVGTPFH</sequence>
<evidence type="ECO:0000313" key="1">
    <source>
        <dbReference type="EMBL" id="GBL83158.1"/>
    </source>
</evidence>
<name>A0A4Y2ATV8_ARAVE</name>
<protein>
    <submittedName>
        <fullName evidence="1">Uncharacterized protein</fullName>
    </submittedName>
</protein>
<keyword evidence="2" id="KW-1185">Reference proteome</keyword>
<dbReference type="OrthoDB" id="6515318at2759"/>
<comment type="caution">
    <text evidence="1">The sequence shown here is derived from an EMBL/GenBank/DDBJ whole genome shotgun (WGS) entry which is preliminary data.</text>
</comment>
<reference evidence="1 2" key="1">
    <citation type="journal article" date="2019" name="Sci. Rep.">
        <title>Orb-weaving spider Araneus ventricosus genome elucidates the spidroin gene catalogue.</title>
        <authorList>
            <person name="Kono N."/>
            <person name="Nakamura H."/>
            <person name="Ohtoshi R."/>
            <person name="Moran D.A.P."/>
            <person name="Shinohara A."/>
            <person name="Yoshida Y."/>
            <person name="Fujiwara M."/>
            <person name="Mori M."/>
            <person name="Tomita M."/>
            <person name="Arakawa K."/>
        </authorList>
    </citation>
    <scope>NUCLEOTIDE SEQUENCE [LARGE SCALE GENOMIC DNA]</scope>
</reference>
<organism evidence="1 2">
    <name type="scientific">Araneus ventricosus</name>
    <name type="common">Orbweaver spider</name>
    <name type="synonym">Epeira ventricosa</name>
    <dbReference type="NCBI Taxonomy" id="182803"/>
    <lineage>
        <taxon>Eukaryota</taxon>
        <taxon>Metazoa</taxon>
        <taxon>Ecdysozoa</taxon>
        <taxon>Arthropoda</taxon>
        <taxon>Chelicerata</taxon>
        <taxon>Arachnida</taxon>
        <taxon>Araneae</taxon>
        <taxon>Araneomorphae</taxon>
        <taxon>Entelegynae</taxon>
        <taxon>Araneoidea</taxon>
        <taxon>Araneidae</taxon>
        <taxon>Araneus</taxon>
    </lineage>
</organism>
<dbReference type="AlphaFoldDB" id="A0A4Y2ATV8"/>
<evidence type="ECO:0000313" key="2">
    <source>
        <dbReference type="Proteomes" id="UP000499080"/>
    </source>
</evidence>
<accession>A0A4Y2ATV8</accession>
<dbReference type="EMBL" id="BGPR01081477">
    <property type="protein sequence ID" value="GBL83158.1"/>
    <property type="molecule type" value="Genomic_DNA"/>
</dbReference>
<gene>
    <name evidence="1" type="ORF">AVEN_234005_1</name>
</gene>
<dbReference type="Proteomes" id="UP000499080">
    <property type="component" value="Unassembled WGS sequence"/>
</dbReference>